<keyword evidence="10" id="KW-0675">Receptor</keyword>
<dbReference type="GO" id="GO:0007608">
    <property type="term" value="P:sensory perception of smell"/>
    <property type="evidence" value="ECO:0007669"/>
    <property type="project" value="UniProtKB-KW"/>
</dbReference>
<evidence type="ECO:0000256" key="8">
    <source>
        <dbReference type="ARBA" id="ARBA00023136"/>
    </source>
</evidence>
<keyword evidence="11" id="KW-0325">Glycoprotein</keyword>
<evidence type="ECO:0000256" key="1">
    <source>
        <dbReference type="ARBA" id="ARBA00004651"/>
    </source>
</evidence>
<evidence type="ECO:0000313" key="15">
    <source>
        <dbReference type="Proteomes" id="UP000076502"/>
    </source>
</evidence>
<feature type="transmembrane region" description="Helical" evidence="13">
    <location>
        <begin position="22"/>
        <end position="41"/>
    </location>
</feature>
<dbReference type="PANTHER" id="PTHR11923:SF69">
    <property type="entry name" value="SENSORY NEURON MEMBRANE PROTEIN 1"/>
    <property type="match status" value="1"/>
</dbReference>
<gene>
    <name evidence="14" type="ORF">WN55_08745</name>
</gene>
<dbReference type="AlphaFoldDB" id="A0A154P1M8"/>
<feature type="transmembrane region" description="Helical" evidence="13">
    <location>
        <begin position="296"/>
        <end position="319"/>
    </location>
</feature>
<organism evidence="14 15">
    <name type="scientific">Dufourea novaeangliae</name>
    <name type="common">Sweat bee</name>
    <dbReference type="NCBI Taxonomy" id="178035"/>
    <lineage>
        <taxon>Eukaryota</taxon>
        <taxon>Metazoa</taxon>
        <taxon>Ecdysozoa</taxon>
        <taxon>Arthropoda</taxon>
        <taxon>Hexapoda</taxon>
        <taxon>Insecta</taxon>
        <taxon>Pterygota</taxon>
        <taxon>Neoptera</taxon>
        <taxon>Endopterygota</taxon>
        <taxon>Hymenoptera</taxon>
        <taxon>Apocrita</taxon>
        <taxon>Aculeata</taxon>
        <taxon>Apoidea</taxon>
        <taxon>Anthophila</taxon>
        <taxon>Halictidae</taxon>
        <taxon>Rophitinae</taxon>
        <taxon>Dufourea</taxon>
    </lineage>
</organism>
<comment type="subcellular location">
    <subcellularLocation>
        <location evidence="1">Cell membrane</location>
        <topology evidence="1">Multi-pass membrane protein</topology>
    </subcellularLocation>
</comment>
<evidence type="ECO:0000256" key="2">
    <source>
        <dbReference type="ARBA" id="ARBA00010532"/>
    </source>
</evidence>
<keyword evidence="15" id="KW-1185">Reference proteome</keyword>
<keyword evidence="5 13" id="KW-0812">Transmembrane</keyword>
<reference evidence="14 15" key="1">
    <citation type="submission" date="2015-07" db="EMBL/GenBank/DDBJ databases">
        <title>The genome of Dufourea novaeangliae.</title>
        <authorList>
            <person name="Pan H."/>
            <person name="Kapheim K."/>
        </authorList>
    </citation>
    <scope>NUCLEOTIDE SEQUENCE [LARGE SCALE GENOMIC DNA]</scope>
    <source>
        <strain evidence="14">0120121106</strain>
        <tissue evidence="14">Whole body</tissue>
    </source>
</reference>
<evidence type="ECO:0000256" key="13">
    <source>
        <dbReference type="SAM" id="Phobius"/>
    </source>
</evidence>
<comment type="similarity">
    <text evidence="2">Belongs to the CD36 family.</text>
</comment>
<dbReference type="GO" id="GO:0005044">
    <property type="term" value="F:scavenger receptor activity"/>
    <property type="evidence" value="ECO:0007669"/>
    <property type="project" value="TreeGrafter"/>
</dbReference>
<feature type="compositionally biased region" description="Basic and acidic residues" evidence="12">
    <location>
        <begin position="787"/>
        <end position="797"/>
    </location>
</feature>
<evidence type="ECO:0000256" key="12">
    <source>
        <dbReference type="SAM" id="MobiDB-lite"/>
    </source>
</evidence>
<proteinExistence type="inferred from homology"/>
<evidence type="ECO:0000256" key="6">
    <source>
        <dbReference type="ARBA" id="ARBA00022725"/>
    </source>
</evidence>
<protein>
    <submittedName>
        <fullName evidence="14">Sensory neuron membrane protein 1</fullName>
    </submittedName>
</protein>
<evidence type="ECO:0000256" key="5">
    <source>
        <dbReference type="ARBA" id="ARBA00022692"/>
    </source>
</evidence>
<evidence type="ECO:0000256" key="10">
    <source>
        <dbReference type="ARBA" id="ARBA00023170"/>
    </source>
</evidence>
<evidence type="ECO:0000256" key="9">
    <source>
        <dbReference type="ARBA" id="ARBA00023157"/>
    </source>
</evidence>
<accession>A0A154P1M8</accession>
<keyword evidence="4" id="KW-0716">Sensory transduction</keyword>
<evidence type="ECO:0000256" key="3">
    <source>
        <dbReference type="ARBA" id="ARBA00022475"/>
    </source>
</evidence>
<keyword evidence="3" id="KW-1003">Cell membrane</keyword>
<keyword evidence="8 13" id="KW-0472">Membrane</keyword>
<dbReference type="STRING" id="178035.A0A154P1M8"/>
<feature type="transmembrane region" description="Helical" evidence="13">
    <location>
        <begin position="741"/>
        <end position="766"/>
    </location>
</feature>
<keyword evidence="6" id="KW-0552">Olfaction</keyword>
<dbReference type="PRINTS" id="PR01609">
    <property type="entry name" value="CD36FAMILY"/>
</dbReference>
<name>A0A154P1M8_DUFNO</name>
<dbReference type="PANTHER" id="PTHR11923">
    <property type="entry name" value="SCAVENGER RECEPTOR CLASS B TYPE-1 SR-B1"/>
    <property type="match status" value="1"/>
</dbReference>
<dbReference type="Proteomes" id="UP000076502">
    <property type="component" value="Unassembled WGS sequence"/>
</dbReference>
<evidence type="ECO:0000256" key="4">
    <source>
        <dbReference type="ARBA" id="ARBA00022606"/>
    </source>
</evidence>
<sequence length="817" mass="91277">MFLRILLILWNIRWNGYHFKNLHVYLQILSLLLVVSAAITVERRDKESPIAVKKHDKRGLVNLGYGLQPEQIYGAPEPAPVYESHVPDGLPPVAEHLEAVAPPHPAGIVHPAPAVPVPVPHILPHPLPLPVVPQPIPHPVPVGIPVTKHVAVPVPVDRLVPVAVPVPKPYPVHVEKLVHVDRPVPVPVDRPVHVPVDRPVAVPVPIPKPYPVPYEKLVHVDRPYPVHVAVPYHVPKPYPVPVAVHAHKSHGKQSFHVDVPSLRERSSYHLVSEVIEIYATLTHSRRYIAAMKPKKLGIIGGSMFGFGIVFLTIAFPPFLRSQIKKQVSLKEGSEMRELWSDFPLPLDFKIYLFNVTNPMEITAGAKPIVEEIGPFFYDEYKQKVNLVDREEDDSVEYNLKNTWYFNPSRSNGLTGEEEIVMPHLLIVNMVKIVLVEQPTAIGIVSKAVDSIFKKPTSVFMRAKAREILFDGIPIDCTVKDFAGTAICNGLKEKAPDGLIPVDADGHYLLSLFGSKNGSVVPERIRVLRGIKNYRDVGRVTEFDGKPALTIWPEDHCNEYNGTDSTIFPPLLTEADDITSFAPDICRSLSAHFRHKSKVKGVNTFHYTADFGDMSTNPMEKCFCPTPDTCLTKNLYDLNKCLGAPLIGSLPHFLGAEEKYVQMVDGLHPNEEDHDMSMDFEPMTATPLSAHKRLQFSIFLHSVEKFKLMKKFPECLFPLFWVEEGILLGDEFVKKLKDVFKLMSIVGFLKYLMIVGGICVGGAGAALHYKNRDKNSLDVTKVTPQSQEGKDNEQKKWEPQMNISTIQSAAVPPNLDVN</sequence>
<dbReference type="OrthoDB" id="10024078at2759"/>
<dbReference type="GO" id="GO:0005737">
    <property type="term" value="C:cytoplasm"/>
    <property type="evidence" value="ECO:0007669"/>
    <property type="project" value="TreeGrafter"/>
</dbReference>
<dbReference type="EMBL" id="KQ434786">
    <property type="protein sequence ID" value="KZC05138.1"/>
    <property type="molecule type" value="Genomic_DNA"/>
</dbReference>
<evidence type="ECO:0000256" key="11">
    <source>
        <dbReference type="ARBA" id="ARBA00023180"/>
    </source>
</evidence>
<dbReference type="InterPro" id="IPR002159">
    <property type="entry name" value="CD36_fam"/>
</dbReference>
<evidence type="ECO:0000256" key="7">
    <source>
        <dbReference type="ARBA" id="ARBA00022989"/>
    </source>
</evidence>
<dbReference type="Pfam" id="PF01130">
    <property type="entry name" value="CD36"/>
    <property type="match status" value="1"/>
</dbReference>
<dbReference type="GO" id="GO:0005886">
    <property type="term" value="C:plasma membrane"/>
    <property type="evidence" value="ECO:0007669"/>
    <property type="project" value="UniProtKB-SubCell"/>
</dbReference>
<keyword evidence="7 13" id="KW-1133">Transmembrane helix</keyword>
<feature type="region of interest" description="Disordered" evidence="12">
    <location>
        <begin position="777"/>
        <end position="797"/>
    </location>
</feature>
<keyword evidence="9" id="KW-1015">Disulfide bond</keyword>
<evidence type="ECO:0000313" key="14">
    <source>
        <dbReference type="EMBL" id="KZC05138.1"/>
    </source>
</evidence>